<reference evidence="2 3" key="1">
    <citation type="submission" date="2014-09" db="EMBL/GenBank/DDBJ databases">
        <title>High-quality draft genome sequence of Kocuria marina SO9-6, an actinobacterium isolated from a copper mine.</title>
        <authorList>
            <person name="Castro D.B."/>
            <person name="Pereira L.B."/>
            <person name="Silva M.V."/>
            <person name="Silva B.P."/>
            <person name="Zanardi B.R."/>
            <person name="Carlos C."/>
            <person name="Belgini D.R."/>
            <person name="Limache E.G."/>
            <person name="Lacerda G.V."/>
            <person name="Nery M.B."/>
            <person name="Gomes M.B."/>
            <person name="Souza S."/>
            <person name="Silva T.M."/>
            <person name="Rodrigues V.D."/>
            <person name="Paulino L.C."/>
            <person name="Vicentini R."/>
            <person name="Ferraz L.F."/>
            <person name="Ottoboni L.M."/>
        </authorList>
    </citation>
    <scope>NUCLEOTIDE SEQUENCE [LARGE SCALE GENOMIC DNA]</scope>
    <source>
        <strain evidence="2 3">SO9-6</strain>
    </source>
</reference>
<gene>
    <name evidence="2" type="ORF">AS25_01140</name>
</gene>
<name>A0A0B0DDP7_9MICC</name>
<keyword evidence="1" id="KW-1133">Transmembrane helix</keyword>
<feature type="transmembrane region" description="Helical" evidence="1">
    <location>
        <begin position="27"/>
        <end position="46"/>
    </location>
</feature>
<organism evidence="2 3">
    <name type="scientific">Kocuria marina</name>
    <dbReference type="NCBI Taxonomy" id="223184"/>
    <lineage>
        <taxon>Bacteria</taxon>
        <taxon>Bacillati</taxon>
        <taxon>Actinomycetota</taxon>
        <taxon>Actinomycetes</taxon>
        <taxon>Micrococcales</taxon>
        <taxon>Micrococcaceae</taxon>
        <taxon>Kocuria</taxon>
    </lineage>
</organism>
<evidence type="ECO:0000313" key="3">
    <source>
        <dbReference type="Proteomes" id="UP000030664"/>
    </source>
</evidence>
<protein>
    <submittedName>
        <fullName evidence="2">Uncharacterized protein</fullName>
    </submittedName>
</protein>
<comment type="caution">
    <text evidence="2">The sequence shown here is derived from an EMBL/GenBank/DDBJ whole genome shotgun (WGS) entry which is preliminary data.</text>
</comment>
<evidence type="ECO:0000313" key="2">
    <source>
        <dbReference type="EMBL" id="KHE75513.1"/>
    </source>
</evidence>
<evidence type="ECO:0000256" key="1">
    <source>
        <dbReference type="SAM" id="Phobius"/>
    </source>
</evidence>
<dbReference type="eggNOG" id="ENOG5031YZ2">
    <property type="taxonomic scope" value="Bacteria"/>
</dbReference>
<dbReference type="Proteomes" id="UP000030664">
    <property type="component" value="Unassembled WGS sequence"/>
</dbReference>
<dbReference type="STRING" id="223184.AS25_01140"/>
<keyword evidence="1" id="KW-0472">Membrane</keyword>
<accession>A0A0B0DDP7</accession>
<sequence length="197" mass="20670">MRGWAAAGVSTLCEATSHYAVDPNPPNVALLALTLSIAGLVCVLLAGRRLGAVRTACVVALSQLPFHAPFSLGGHAAGSSSYMSGTMHAHGHAHHAHVMDAQTLAPADPLAMGHDPMVWAHVGAAVLTFVLIRHAEDGWWRLAHAAARVFFTALALAVPALVPCHAPRPVPLAYLLPPRTWSPVRIISRRGPPALSV</sequence>
<dbReference type="AlphaFoldDB" id="A0A0B0DDP7"/>
<keyword evidence="1" id="KW-0812">Transmembrane</keyword>
<proteinExistence type="predicted"/>
<dbReference type="EMBL" id="JROM01000007">
    <property type="protein sequence ID" value="KHE75513.1"/>
    <property type="molecule type" value="Genomic_DNA"/>
</dbReference>